<name>A0ABT2HQG2_9MICC</name>
<dbReference type="EMBL" id="JALXMO010000012">
    <property type="protein sequence ID" value="MCT1606914.1"/>
    <property type="molecule type" value="Genomic_DNA"/>
</dbReference>
<evidence type="ECO:0000313" key="2">
    <source>
        <dbReference type="EMBL" id="MCT1606914.1"/>
    </source>
</evidence>
<feature type="non-terminal residue" evidence="2">
    <location>
        <position position="1"/>
    </location>
</feature>
<keyword evidence="2" id="KW-0540">Nuclease</keyword>
<evidence type="ECO:0000313" key="3">
    <source>
        <dbReference type="Proteomes" id="UP001205046"/>
    </source>
</evidence>
<dbReference type="SMART" id="SM00507">
    <property type="entry name" value="HNHc"/>
    <property type="match status" value="1"/>
</dbReference>
<gene>
    <name evidence="2" type="ORF">M3B43_06155</name>
</gene>
<accession>A0ABT2HQG2</accession>
<dbReference type="Pfam" id="PF01844">
    <property type="entry name" value="HNH"/>
    <property type="match status" value="1"/>
</dbReference>
<dbReference type="CDD" id="cd00085">
    <property type="entry name" value="HNHc"/>
    <property type="match status" value="1"/>
</dbReference>
<reference evidence="2 3" key="1">
    <citation type="submission" date="2022-04" db="EMBL/GenBank/DDBJ databases">
        <title>Human microbiome associated bacterial genomes.</title>
        <authorList>
            <person name="Sandstrom S."/>
            <person name="Salamzade R."/>
            <person name="Kalan L.R."/>
        </authorList>
    </citation>
    <scope>NUCLEOTIDE SEQUENCE [LARGE SCALE GENOMIC DNA]</scope>
    <source>
        <strain evidence="3">p3-SID767</strain>
    </source>
</reference>
<evidence type="ECO:0000259" key="1">
    <source>
        <dbReference type="SMART" id="SM00507"/>
    </source>
</evidence>
<sequence>QAIWFRDGTCQVAGCTVPAENCDIDHIQPHPDGPTRGDNLQALCRRHHRIKTAGFDVLITQPGAGTHRATAETLVPRTPESLHRVINTTSASSHR</sequence>
<dbReference type="RefSeq" id="WP_260072971.1">
    <property type="nucleotide sequence ID" value="NZ_JALXMO010000012.1"/>
</dbReference>
<comment type="caution">
    <text evidence="2">The sequence shown here is derived from an EMBL/GenBank/DDBJ whole genome shotgun (WGS) entry which is preliminary data.</text>
</comment>
<dbReference type="InterPro" id="IPR003615">
    <property type="entry name" value="HNH_nuc"/>
</dbReference>
<dbReference type="GO" id="GO:0004519">
    <property type="term" value="F:endonuclease activity"/>
    <property type="evidence" value="ECO:0007669"/>
    <property type="project" value="UniProtKB-KW"/>
</dbReference>
<proteinExistence type="predicted"/>
<organism evidence="2 3">
    <name type="scientific">Nesterenkonia massiliensis</name>
    <dbReference type="NCBI Taxonomy" id="1232429"/>
    <lineage>
        <taxon>Bacteria</taxon>
        <taxon>Bacillati</taxon>
        <taxon>Actinomycetota</taxon>
        <taxon>Actinomycetes</taxon>
        <taxon>Micrococcales</taxon>
        <taxon>Micrococcaceae</taxon>
        <taxon>Nesterenkonia</taxon>
    </lineage>
</organism>
<feature type="domain" description="HNH nuclease" evidence="1">
    <location>
        <begin position="1"/>
        <end position="49"/>
    </location>
</feature>
<dbReference type="Proteomes" id="UP001205046">
    <property type="component" value="Unassembled WGS sequence"/>
</dbReference>
<dbReference type="InterPro" id="IPR002711">
    <property type="entry name" value="HNH"/>
</dbReference>
<keyword evidence="3" id="KW-1185">Reference proteome</keyword>
<keyword evidence="2" id="KW-0378">Hydrolase</keyword>
<protein>
    <submittedName>
        <fullName evidence="2">HNH endonuclease</fullName>
    </submittedName>
</protein>
<dbReference type="Gene3D" id="1.10.30.50">
    <property type="match status" value="1"/>
</dbReference>
<keyword evidence="2" id="KW-0255">Endonuclease</keyword>